<accession>A0A2S7C2X0</accession>
<organism evidence="1 2">
    <name type="scientific">Xanthomonas arboricola pv. corylina</name>
    <dbReference type="NCBI Taxonomy" id="487821"/>
    <lineage>
        <taxon>Bacteria</taxon>
        <taxon>Pseudomonadati</taxon>
        <taxon>Pseudomonadota</taxon>
        <taxon>Gammaproteobacteria</taxon>
        <taxon>Lysobacterales</taxon>
        <taxon>Lysobacteraceae</taxon>
        <taxon>Xanthomonas</taxon>
    </lineage>
</organism>
<dbReference type="EMBL" id="HG992341">
    <property type="protein sequence ID" value="CAE6778565.1"/>
    <property type="molecule type" value="Genomic_DNA"/>
</dbReference>
<sequence>MFVDTSMVMILPTSPALDTTKNRRTVDNAFNLQVMQMIREPERRAHTATWQAWAQWFADGKAAVGVNLEQLFPRKLYLTLRVDRKALVSRWPMEPVSRWLERLRTLPDVVC</sequence>
<dbReference type="EMBL" id="HG992341">
    <property type="protein sequence ID" value="CAE6778587.1"/>
    <property type="molecule type" value="Genomic_DNA"/>
</dbReference>
<protein>
    <submittedName>
        <fullName evidence="1">Uncharacterized protein</fullName>
    </submittedName>
</protein>
<evidence type="ECO:0000313" key="2">
    <source>
        <dbReference type="Proteomes" id="UP000835243"/>
    </source>
</evidence>
<dbReference type="Proteomes" id="UP000835243">
    <property type="component" value="Chromosome"/>
</dbReference>
<reference evidence="1 2" key="1">
    <citation type="submission" date="2021-02" db="EMBL/GenBank/DDBJ databases">
        <authorList>
            <person name="Pothier F. J."/>
        </authorList>
    </citation>
    <scope>NUCLEOTIDE SEQUENCE [LARGE SCALE GENOMIC DNA]</scope>
    <source>
        <strain evidence="1 2">CFBP 1159</strain>
    </source>
</reference>
<dbReference type="AlphaFoldDB" id="A0A2S7C2X0"/>
<name>A0A2S7C2X0_9XANT</name>
<gene>
    <name evidence="1" type="ORF">CFBP1159_23420</name>
</gene>
<evidence type="ECO:0000313" key="1">
    <source>
        <dbReference type="EMBL" id="CAE6778587.1"/>
    </source>
</evidence>
<proteinExistence type="predicted"/>